<evidence type="ECO:0000313" key="2">
    <source>
        <dbReference type="Proteomes" id="UP000005641"/>
    </source>
</evidence>
<dbReference type="Proteomes" id="UP000005641">
    <property type="component" value="Unassembled WGS sequence"/>
</dbReference>
<organism evidence="1 2">
    <name type="scientific">Toxoplasma gondii (strain ATCC 50853 / GT1)</name>
    <dbReference type="NCBI Taxonomy" id="507601"/>
    <lineage>
        <taxon>Eukaryota</taxon>
        <taxon>Sar</taxon>
        <taxon>Alveolata</taxon>
        <taxon>Apicomplexa</taxon>
        <taxon>Conoidasida</taxon>
        <taxon>Coccidia</taxon>
        <taxon>Eucoccidiorida</taxon>
        <taxon>Eimeriorina</taxon>
        <taxon>Sarcocystidae</taxon>
        <taxon>Toxoplasma</taxon>
    </lineage>
</organism>
<name>S7UGP3_TOXGG</name>
<evidence type="ECO:0000313" key="1">
    <source>
        <dbReference type="EMBL" id="EPR57276.1"/>
    </source>
</evidence>
<protein>
    <submittedName>
        <fullName evidence="1">Uncharacterized protein</fullName>
    </submittedName>
</protein>
<gene>
    <name evidence="1" type="ORF">TGGT1_462974</name>
</gene>
<dbReference type="VEuPathDB" id="ToxoDB:TGGT1_462974"/>
<sequence length="107" mass="12073">MSLSAFLCLIFPLWTTRQPIRSRRFCFFSVLQKDAPGRRCVVLSLVRLCLWNVSVPFASCLPCVVAWKSPLLAFLSTPPCLASQLFHLSPLFRPLSLARSNIALFCL</sequence>
<reference evidence="1 2" key="1">
    <citation type="submission" date="2006-05" db="EMBL/GenBank/DDBJ databases">
        <authorList>
            <person name="Paulsen I."/>
        </authorList>
    </citation>
    <scope>NUCLEOTIDE SEQUENCE [LARGE SCALE GENOMIC DNA]</scope>
    <source>
        <strain evidence="1 2">GT1</strain>
    </source>
</reference>
<dbReference type="AlphaFoldDB" id="S7UGP3"/>
<proteinExistence type="predicted"/>
<dbReference type="EMBL" id="AAQM03000326">
    <property type="protein sequence ID" value="EPR57276.1"/>
    <property type="molecule type" value="Genomic_DNA"/>
</dbReference>
<accession>S7UGP3</accession>
<reference evidence="1 2" key="2">
    <citation type="submission" date="2013-05" db="EMBL/GenBank/DDBJ databases">
        <authorList>
            <person name="Sibley D."/>
            <person name="Venepally P."/>
            <person name="Karamycheva S."/>
            <person name="Hadjithomas M."/>
            <person name="Khan A."/>
            <person name="Brunk B."/>
            <person name="Roos D."/>
            <person name="Caler E."/>
            <person name="Lorenzi H."/>
        </authorList>
    </citation>
    <scope>NUCLEOTIDE SEQUENCE [LARGE SCALE GENOMIC DNA]</scope>
    <source>
        <strain evidence="1 2">GT1</strain>
    </source>
</reference>
<comment type="caution">
    <text evidence="1">The sequence shown here is derived from an EMBL/GenBank/DDBJ whole genome shotgun (WGS) entry which is preliminary data.</text>
</comment>